<evidence type="ECO:0000256" key="1">
    <source>
        <dbReference type="SAM" id="MobiDB-lite"/>
    </source>
</evidence>
<organism evidence="3">
    <name type="scientific">Schizophyllum commune (strain H4-8 / FGSC 9210)</name>
    <name type="common">Split gill fungus</name>
    <dbReference type="NCBI Taxonomy" id="578458"/>
    <lineage>
        <taxon>Eukaryota</taxon>
        <taxon>Fungi</taxon>
        <taxon>Dikarya</taxon>
        <taxon>Basidiomycota</taxon>
        <taxon>Agaricomycotina</taxon>
        <taxon>Agaricomycetes</taxon>
        <taxon>Agaricomycetidae</taxon>
        <taxon>Agaricales</taxon>
        <taxon>Schizophyllaceae</taxon>
        <taxon>Schizophyllum</taxon>
    </lineage>
</organism>
<dbReference type="KEGG" id="scm:SCHCO_02630468"/>
<evidence type="ECO:0000313" key="2">
    <source>
        <dbReference type="EMBL" id="EFI95847.1"/>
    </source>
</evidence>
<accession>D8QAK7</accession>
<dbReference type="AlphaFoldDB" id="D8QAK7"/>
<proteinExistence type="predicted"/>
<protein>
    <submittedName>
        <fullName evidence="2">Uncharacterized protein</fullName>
    </submittedName>
</protein>
<dbReference type="eggNOG" id="ENOG502SZSY">
    <property type="taxonomic scope" value="Eukaryota"/>
</dbReference>
<name>D8QAK7_SCHCM</name>
<evidence type="ECO:0000313" key="3">
    <source>
        <dbReference type="Proteomes" id="UP000007431"/>
    </source>
</evidence>
<dbReference type="OMA" id="KTRGRHM"/>
<reference evidence="2 3" key="1">
    <citation type="journal article" date="2010" name="Nat. Biotechnol.">
        <title>Genome sequence of the model mushroom Schizophyllum commune.</title>
        <authorList>
            <person name="Ohm R.A."/>
            <person name="de Jong J.F."/>
            <person name="Lugones L.G."/>
            <person name="Aerts A."/>
            <person name="Kothe E."/>
            <person name="Stajich J.E."/>
            <person name="de Vries R.P."/>
            <person name="Record E."/>
            <person name="Levasseur A."/>
            <person name="Baker S.E."/>
            <person name="Bartholomew K.A."/>
            <person name="Coutinho P.M."/>
            <person name="Erdmann S."/>
            <person name="Fowler T.J."/>
            <person name="Gathman A.C."/>
            <person name="Lombard V."/>
            <person name="Henrissat B."/>
            <person name="Knabe N."/>
            <person name="Kuees U."/>
            <person name="Lilly W.W."/>
            <person name="Lindquist E."/>
            <person name="Lucas S."/>
            <person name="Magnuson J.K."/>
            <person name="Piumi F."/>
            <person name="Raudaskoski M."/>
            <person name="Salamov A."/>
            <person name="Schmutz J."/>
            <person name="Schwarze F.W.M.R."/>
            <person name="vanKuyk P.A."/>
            <person name="Horton J.S."/>
            <person name="Grigoriev I.V."/>
            <person name="Woesten H.A.B."/>
        </authorList>
    </citation>
    <scope>NUCLEOTIDE SEQUENCE [LARGE SCALE GENOMIC DNA]</scope>
    <source>
        <strain evidence="3">H4-8 / FGSC 9210</strain>
    </source>
</reference>
<gene>
    <name evidence="2" type="ORF">SCHCODRAFT_110944</name>
</gene>
<feature type="non-terminal residue" evidence="2">
    <location>
        <position position="391"/>
    </location>
</feature>
<dbReference type="InParanoid" id="D8QAK7"/>
<dbReference type="Proteomes" id="UP000007431">
    <property type="component" value="Unassembled WGS sequence"/>
</dbReference>
<feature type="compositionally biased region" description="Low complexity" evidence="1">
    <location>
        <begin position="262"/>
        <end position="291"/>
    </location>
</feature>
<dbReference type="EMBL" id="GL377308">
    <property type="protein sequence ID" value="EFI95847.1"/>
    <property type="molecule type" value="Genomic_DNA"/>
</dbReference>
<feature type="region of interest" description="Disordered" evidence="1">
    <location>
        <begin position="95"/>
        <end position="303"/>
    </location>
</feature>
<dbReference type="OrthoDB" id="3262817at2759"/>
<dbReference type="RefSeq" id="XP_003030750.1">
    <property type="nucleotide sequence ID" value="XM_003030704.1"/>
</dbReference>
<dbReference type="STRING" id="578458.D8QAK7"/>
<sequence length="391" mass="42207">MYFKSTINSETKSSKDVPVTLFACNGKRLFMPRPTNFVTMEAAVRKKFHLDSVAALEFTTSTLDICRGAPVFIDEDVYETMSSFLDEIVVTVVDSSALPPPQPSPRSVTTAKATEKKVSLPKGTITAGKSASASRERSVFEDDDEDEAPAVDEDIPPAAAEPDVVDAEPAFPVPEPRVKEQSSSRGSSQQWVEVPPSSAVVVEAEVEVQSSSVKTVKAETAAASSPANLFDDDEPEEPTPPPRSQPSPSKFRPAAAQKSGIPTSSKPASSSSQSRKPSAKTVAAKPSSGKSKPSEERFTVHISGQYPDQEAEFKTRGGHLVKKVLAGACQNFGIDVDEARLYHIIQYEDDNGDMLEDEVECDPEDTMQKCGIEAGARLVIKVESEEYDDDE</sequence>
<feature type="compositionally biased region" description="Low complexity" evidence="1">
    <location>
        <begin position="156"/>
        <end position="170"/>
    </location>
</feature>
<feature type="compositionally biased region" description="Low complexity" evidence="1">
    <location>
        <begin position="192"/>
        <end position="213"/>
    </location>
</feature>
<dbReference type="GeneID" id="9587743"/>
<keyword evidence="3" id="KW-1185">Reference proteome</keyword>
<dbReference type="VEuPathDB" id="FungiDB:SCHCODRAFT_02630468"/>
<feature type="compositionally biased region" description="Acidic residues" evidence="1">
    <location>
        <begin position="141"/>
        <end position="155"/>
    </location>
</feature>
<dbReference type="HOGENOM" id="CLU_723731_0_0_1"/>